<accession>A0A6L5Z5W2</accession>
<dbReference type="Pfam" id="PF07045">
    <property type="entry name" value="DUF1330"/>
    <property type="match status" value="1"/>
</dbReference>
<protein>
    <submittedName>
        <fullName evidence="2">DUF1330 domain-containing protein</fullName>
    </submittedName>
</protein>
<evidence type="ECO:0000259" key="1">
    <source>
        <dbReference type="Pfam" id="PF07045"/>
    </source>
</evidence>
<reference evidence="2 3" key="1">
    <citation type="submission" date="2019-10" db="EMBL/GenBank/DDBJ databases">
        <title>Cognatihalovulum marinum gen. nov. sp. nov., a new member of the family Rhodobacteraceae isolated from deep seawater of the Northwest Indian Ocean.</title>
        <authorList>
            <person name="Ruan C."/>
            <person name="Wang J."/>
            <person name="Zheng X."/>
            <person name="Song L."/>
            <person name="Zhu Y."/>
            <person name="Huang Y."/>
            <person name="Lu Z."/>
            <person name="Du W."/>
            <person name="Huang L."/>
            <person name="Dai X."/>
        </authorList>
    </citation>
    <scope>NUCLEOTIDE SEQUENCE [LARGE SCALE GENOMIC DNA]</scope>
    <source>
        <strain evidence="2 3">2CG4</strain>
    </source>
</reference>
<dbReference type="EMBL" id="WIND01000019">
    <property type="protein sequence ID" value="MSU91434.1"/>
    <property type="molecule type" value="Genomic_DNA"/>
</dbReference>
<name>A0A6L5Z5W2_9RHOB</name>
<sequence>MAAYLIAQITVDDPDEYVKYASQTVALAAEFGGRFLAKGGGAEQLEGSGPERNVIIEFPDRDAALRWYRSDAYQALAAIRRRAASVSNMVVVDGV</sequence>
<dbReference type="SUPFAM" id="SSF54909">
    <property type="entry name" value="Dimeric alpha+beta barrel"/>
    <property type="match status" value="1"/>
</dbReference>
<keyword evidence="3" id="KW-1185">Reference proteome</keyword>
<feature type="domain" description="DUF1330" evidence="1">
    <location>
        <begin position="3"/>
        <end position="95"/>
    </location>
</feature>
<gene>
    <name evidence="2" type="ORF">GE300_17785</name>
</gene>
<dbReference type="Proteomes" id="UP000474957">
    <property type="component" value="Unassembled WGS sequence"/>
</dbReference>
<evidence type="ECO:0000313" key="3">
    <source>
        <dbReference type="Proteomes" id="UP000474957"/>
    </source>
</evidence>
<dbReference type="PANTHER" id="PTHR41521:SF4">
    <property type="entry name" value="BLR0684 PROTEIN"/>
    <property type="match status" value="1"/>
</dbReference>
<dbReference type="InterPro" id="IPR011008">
    <property type="entry name" value="Dimeric_a/b-barrel"/>
</dbReference>
<dbReference type="InterPro" id="IPR010753">
    <property type="entry name" value="DUF1330"/>
</dbReference>
<dbReference type="RefSeq" id="WP_154448583.1">
    <property type="nucleotide sequence ID" value="NZ_WIND01000019.1"/>
</dbReference>
<proteinExistence type="predicted"/>
<dbReference type="PANTHER" id="PTHR41521">
    <property type="match status" value="1"/>
</dbReference>
<comment type="caution">
    <text evidence="2">The sequence shown here is derived from an EMBL/GenBank/DDBJ whole genome shotgun (WGS) entry which is preliminary data.</text>
</comment>
<organism evidence="2 3">
    <name type="scientific">Halovulum marinum</name>
    <dbReference type="NCBI Taxonomy" id="2662447"/>
    <lineage>
        <taxon>Bacteria</taxon>
        <taxon>Pseudomonadati</taxon>
        <taxon>Pseudomonadota</taxon>
        <taxon>Alphaproteobacteria</taxon>
        <taxon>Rhodobacterales</taxon>
        <taxon>Paracoccaceae</taxon>
        <taxon>Halovulum</taxon>
    </lineage>
</organism>
<evidence type="ECO:0000313" key="2">
    <source>
        <dbReference type="EMBL" id="MSU91434.1"/>
    </source>
</evidence>
<dbReference type="Gene3D" id="3.30.70.100">
    <property type="match status" value="1"/>
</dbReference>
<dbReference type="AlphaFoldDB" id="A0A6L5Z5W2"/>